<dbReference type="InParanoid" id="G2YK52"/>
<proteinExistence type="predicted"/>
<protein>
    <submittedName>
        <fullName evidence="1">Uncharacterized protein</fullName>
    </submittedName>
</protein>
<dbReference type="AlphaFoldDB" id="G2YK52"/>
<sequence>MFQFPFTAATPIGQLGFLVLQNASVLRIYNLPFPLTSHKSVFALKCREF</sequence>
<name>G2YK52_BOTF4</name>
<dbReference type="Proteomes" id="UP000008177">
    <property type="component" value="Unplaced contigs"/>
</dbReference>
<evidence type="ECO:0000313" key="1">
    <source>
        <dbReference type="EMBL" id="CCD52000.1"/>
    </source>
</evidence>
<gene>
    <name evidence="1" type="ORF">BofuT4_P081590.1</name>
</gene>
<reference evidence="2" key="1">
    <citation type="journal article" date="2011" name="PLoS Genet.">
        <title>Genomic analysis of the necrotrophic fungal pathogens Sclerotinia sclerotiorum and Botrytis cinerea.</title>
        <authorList>
            <person name="Amselem J."/>
            <person name="Cuomo C.A."/>
            <person name="van Kan J.A."/>
            <person name="Viaud M."/>
            <person name="Benito E.P."/>
            <person name="Couloux A."/>
            <person name="Coutinho P.M."/>
            <person name="de Vries R.P."/>
            <person name="Dyer P.S."/>
            <person name="Fillinger S."/>
            <person name="Fournier E."/>
            <person name="Gout L."/>
            <person name="Hahn M."/>
            <person name="Kohn L."/>
            <person name="Lapalu N."/>
            <person name="Plummer K.M."/>
            <person name="Pradier J.M."/>
            <person name="Quevillon E."/>
            <person name="Sharon A."/>
            <person name="Simon A."/>
            <person name="ten Have A."/>
            <person name="Tudzynski B."/>
            <person name="Tudzynski P."/>
            <person name="Wincker P."/>
            <person name="Andrew M."/>
            <person name="Anthouard V."/>
            <person name="Beever R.E."/>
            <person name="Beffa R."/>
            <person name="Benoit I."/>
            <person name="Bouzid O."/>
            <person name="Brault B."/>
            <person name="Chen Z."/>
            <person name="Choquer M."/>
            <person name="Collemare J."/>
            <person name="Cotton P."/>
            <person name="Danchin E.G."/>
            <person name="Da Silva C."/>
            <person name="Gautier A."/>
            <person name="Giraud C."/>
            <person name="Giraud T."/>
            <person name="Gonzalez C."/>
            <person name="Grossetete S."/>
            <person name="Guldener U."/>
            <person name="Henrissat B."/>
            <person name="Howlett B.J."/>
            <person name="Kodira C."/>
            <person name="Kretschmer M."/>
            <person name="Lappartient A."/>
            <person name="Leroch M."/>
            <person name="Levis C."/>
            <person name="Mauceli E."/>
            <person name="Neuveglise C."/>
            <person name="Oeser B."/>
            <person name="Pearson M."/>
            <person name="Poulain J."/>
            <person name="Poussereau N."/>
            <person name="Quesneville H."/>
            <person name="Rascle C."/>
            <person name="Schumacher J."/>
            <person name="Segurens B."/>
            <person name="Sexton A."/>
            <person name="Silva E."/>
            <person name="Sirven C."/>
            <person name="Soanes D.M."/>
            <person name="Talbot N.J."/>
            <person name="Templeton M."/>
            <person name="Yandava C."/>
            <person name="Yarden O."/>
            <person name="Zeng Q."/>
            <person name="Rollins J.A."/>
            <person name="Lebrun M.H."/>
            <person name="Dickman M."/>
        </authorList>
    </citation>
    <scope>NUCLEOTIDE SEQUENCE [LARGE SCALE GENOMIC DNA]</scope>
    <source>
        <strain evidence="2">T4</strain>
    </source>
</reference>
<dbReference type="EMBL" id="FQ790340">
    <property type="protein sequence ID" value="CCD52000.1"/>
    <property type="molecule type" value="Genomic_DNA"/>
</dbReference>
<organism evidence="1 2">
    <name type="scientific">Botryotinia fuckeliana (strain T4)</name>
    <name type="common">Noble rot fungus</name>
    <name type="synonym">Botrytis cinerea</name>
    <dbReference type="NCBI Taxonomy" id="999810"/>
    <lineage>
        <taxon>Eukaryota</taxon>
        <taxon>Fungi</taxon>
        <taxon>Dikarya</taxon>
        <taxon>Ascomycota</taxon>
        <taxon>Pezizomycotina</taxon>
        <taxon>Leotiomycetes</taxon>
        <taxon>Helotiales</taxon>
        <taxon>Sclerotiniaceae</taxon>
        <taxon>Botrytis</taxon>
    </lineage>
</organism>
<accession>G2YK52</accession>
<dbReference type="HOGENOM" id="CLU_3142900_0_0_1"/>
<evidence type="ECO:0000313" key="2">
    <source>
        <dbReference type="Proteomes" id="UP000008177"/>
    </source>
</evidence>